<dbReference type="GO" id="GO:0004650">
    <property type="term" value="F:polygalacturonase activity"/>
    <property type="evidence" value="ECO:0007669"/>
    <property type="project" value="InterPro"/>
</dbReference>
<keyword evidence="4" id="KW-1185">Reference proteome</keyword>
<evidence type="ECO:0000259" key="2">
    <source>
        <dbReference type="PROSITE" id="PS51212"/>
    </source>
</evidence>
<dbReference type="Proteomes" id="UP000566819">
    <property type="component" value="Unassembled WGS sequence"/>
</dbReference>
<dbReference type="Pfam" id="PF12708">
    <property type="entry name" value="Pect-lyase_RHGA_epim"/>
    <property type="match status" value="2"/>
</dbReference>
<reference evidence="3 4" key="1">
    <citation type="submission" date="2020-03" db="EMBL/GenBank/DDBJ databases">
        <title>Draft Genome Sequence of Cudoniella acicularis.</title>
        <authorList>
            <person name="Buettner E."/>
            <person name="Kellner H."/>
        </authorList>
    </citation>
    <scope>NUCLEOTIDE SEQUENCE [LARGE SCALE GENOMIC DNA]</scope>
    <source>
        <strain evidence="3 4">DSM 108380</strain>
    </source>
</reference>
<dbReference type="PANTHER" id="PTHR33928:SF2">
    <property type="entry name" value="PECTATE LYASE SUPERFAMILY PROTEIN DOMAIN-CONTAINING PROTEIN-RELATED"/>
    <property type="match status" value="1"/>
</dbReference>
<dbReference type="FunFam" id="2.160.20.10:FF:000023">
    <property type="entry name" value="Exo-beta-1,3-glucanase Exg0"/>
    <property type="match status" value="1"/>
</dbReference>
<dbReference type="InterPro" id="IPR002889">
    <property type="entry name" value="WSC_carb-bd"/>
</dbReference>
<dbReference type="InterPro" id="IPR024535">
    <property type="entry name" value="RHGA/B-epi-like_pectate_lyase"/>
</dbReference>
<dbReference type="Pfam" id="PF01822">
    <property type="entry name" value="WSC"/>
    <property type="match status" value="2"/>
</dbReference>
<protein>
    <recommendedName>
        <fullName evidence="2">WSC domain-containing protein</fullName>
    </recommendedName>
</protein>
<sequence length="1020" mass="107677">MTFFYNTIVIALALGVNCAHFKIPEVENTVNEILHEFSNTVHYAGNGTQSSHVEKRQSTPYWYEMITHQGISAFGPSGYQVYRNVKDYGAKGDGVTDDTAAINAAMNAGGRCGQGCSSSTVTPAVIYFPSGTYILSSSIIDQYYTQVIGNPNNPPVLKATAGFSGFGLIDGDKYYTANLNWDSTNVFWRQVRNFVFDLTSVPIGSSICGIHWPTAQATSLQNLVFQMSSAAGTQHVGIFSESGMCQIMVIKIEKEVADKVVGSAGFMNDLTFNGGNFGLQIGNQQFTMRNIVFNNCVTAISQLWSWGWLYQGLTINNCQKGVDISSVNSGSQLVGSITIIDSTFTNTPVGVITAFSSTSFPNTAGSLILENVFLSNVGIAVQEAGGATLLAGNSGSTTIAGWGQGNEYTPNGPQRFQGSFTPMTRPELLLNGNVYYFRSKPQYNNLPVSSFLSVRSAGATGNGVADDTAALQTVINNAAASGSVVYFDAGTYRITSTLQIPPGSKLVGEAYPIIVSSGPFFNDMNSPQPVVRVGNAGQAGKVEWTDTIVSTQGTQAGAIAIEWNLASSGAASGMWDVHVRIGGFAGSNLQVGQCPKTPGNLAINTACVGAYMLMHVTASASNLYLENVWLWTADHDVDSSDNNQITIYSGRGLHIESTAGNFWLVGTAVEHNTLYQYQLANTQNIFMGFIQTETPAPTPFSVVPTLNDPDFASSCAGQSGNCANAWGLRILNSSNILVYGGGLYSFFNDYNTTCSNGGGPETCQSNIFSLERSLSNINVYCLNTVGTTNMITQAGKSLALYSDNVNIYSDTIALFNPGVVSYPISSPGATILCWTYRGCYTDSISARILGNTLTVNGGAAAMTIGACLNACQTAGFSLAGIEYSGECSQPDCDNALRNGGGPAPDGAAQCNMSCNGNKTEICGGPNRLDLYSSSACTSAPIGTSWNSKGCYSDSISARTLSIGPVSVGGATTVQLCQAACKALGYVYAGVEYAVECWCDNALRNGGGPAANGLDLYTFGF</sequence>
<evidence type="ECO:0000313" key="4">
    <source>
        <dbReference type="Proteomes" id="UP000566819"/>
    </source>
</evidence>
<evidence type="ECO:0000256" key="1">
    <source>
        <dbReference type="SAM" id="SignalP"/>
    </source>
</evidence>
<dbReference type="InterPro" id="IPR012334">
    <property type="entry name" value="Pectin_lyas_fold"/>
</dbReference>
<dbReference type="InterPro" id="IPR011050">
    <property type="entry name" value="Pectin_lyase_fold/virulence"/>
</dbReference>
<name>A0A8H4W8G6_9HELO</name>
<feature type="signal peptide" evidence="1">
    <location>
        <begin position="1"/>
        <end position="18"/>
    </location>
</feature>
<proteinExistence type="predicted"/>
<feature type="domain" description="WSC" evidence="2">
    <location>
        <begin position="944"/>
        <end position="1020"/>
    </location>
</feature>
<keyword evidence="1" id="KW-0732">Signal</keyword>
<gene>
    <name evidence="3" type="ORF">G7Y89_g2624</name>
</gene>
<dbReference type="SMART" id="SM00321">
    <property type="entry name" value="WSC"/>
    <property type="match status" value="2"/>
</dbReference>
<dbReference type="SUPFAM" id="SSF51126">
    <property type="entry name" value="Pectin lyase-like"/>
    <property type="match status" value="2"/>
</dbReference>
<organism evidence="3 4">
    <name type="scientific">Cudoniella acicularis</name>
    <dbReference type="NCBI Taxonomy" id="354080"/>
    <lineage>
        <taxon>Eukaryota</taxon>
        <taxon>Fungi</taxon>
        <taxon>Dikarya</taxon>
        <taxon>Ascomycota</taxon>
        <taxon>Pezizomycotina</taxon>
        <taxon>Leotiomycetes</taxon>
        <taxon>Helotiales</taxon>
        <taxon>Tricladiaceae</taxon>
        <taxon>Cudoniella</taxon>
    </lineage>
</organism>
<dbReference type="AlphaFoldDB" id="A0A8H4W8G6"/>
<dbReference type="CDD" id="cd23668">
    <property type="entry name" value="GH55_beta13glucanase-like"/>
    <property type="match status" value="1"/>
</dbReference>
<dbReference type="PANTHER" id="PTHR33928">
    <property type="entry name" value="POLYGALACTURONASE QRT3"/>
    <property type="match status" value="1"/>
</dbReference>
<dbReference type="OrthoDB" id="1046782at2759"/>
<comment type="caution">
    <text evidence="3">The sequence shown here is derived from an EMBL/GenBank/DDBJ whole genome shotgun (WGS) entry which is preliminary data.</text>
</comment>
<dbReference type="FunFam" id="2.160.20.10:FF:000026">
    <property type="entry name" value="Exo-beta-1,3-glucanase Exg0"/>
    <property type="match status" value="1"/>
</dbReference>
<feature type="domain" description="WSC" evidence="2">
    <location>
        <begin position="833"/>
        <end position="934"/>
    </location>
</feature>
<dbReference type="EMBL" id="JAAMPI010000117">
    <property type="protein sequence ID" value="KAF4635475.1"/>
    <property type="molecule type" value="Genomic_DNA"/>
</dbReference>
<dbReference type="Gene3D" id="2.160.20.10">
    <property type="entry name" value="Single-stranded right-handed beta-helix, Pectin lyase-like"/>
    <property type="match status" value="2"/>
</dbReference>
<dbReference type="InterPro" id="IPR039279">
    <property type="entry name" value="QRT3-like"/>
</dbReference>
<evidence type="ECO:0000313" key="3">
    <source>
        <dbReference type="EMBL" id="KAF4635475.1"/>
    </source>
</evidence>
<accession>A0A8H4W8G6</accession>
<dbReference type="PROSITE" id="PS51212">
    <property type="entry name" value="WSC"/>
    <property type="match status" value="2"/>
</dbReference>
<feature type="chain" id="PRO_5034074050" description="WSC domain-containing protein" evidence="1">
    <location>
        <begin position="19"/>
        <end position="1020"/>
    </location>
</feature>